<dbReference type="PANTHER" id="PTHR22692:SF26">
    <property type="entry name" value="SH3 DOMAIN-CONTAINING PROTEIN"/>
    <property type="match status" value="1"/>
</dbReference>
<keyword evidence="2" id="KW-1133">Transmembrane helix</keyword>
<evidence type="ECO:0000313" key="4">
    <source>
        <dbReference type="Proteomes" id="UP000036681"/>
    </source>
</evidence>
<feature type="domain" description="MyTH4" evidence="3">
    <location>
        <begin position="229"/>
        <end position="313"/>
    </location>
</feature>
<dbReference type="Gene3D" id="1.25.40.530">
    <property type="entry name" value="MyTH4 domain"/>
    <property type="match status" value="1"/>
</dbReference>
<dbReference type="AlphaFoldDB" id="A0A0M3IUM4"/>
<dbReference type="InterPro" id="IPR000857">
    <property type="entry name" value="MyTH4_dom"/>
</dbReference>
<keyword evidence="2" id="KW-0812">Transmembrane</keyword>
<evidence type="ECO:0000313" key="5">
    <source>
        <dbReference type="WBParaSite" id="ALUE_0002245201-mRNA-1"/>
    </source>
</evidence>
<dbReference type="GO" id="GO:0005856">
    <property type="term" value="C:cytoskeleton"/>
    <property type="evidence" value="ECO:0007669"/>
    <property type="project" value="InterPro"/>
</dbReference>
<evidence type="ECO:0000256" key="1">
    <source>
        <dbReference type="SAM" id="MobiDB-lite"/>
    </source>
</evidence>
<evidence type="ECO:0000256" key="2">
    <source>
        <dbReference type="SAM" id="Phobius"/>
    </source>
</evidence>
<feature type="transmembrane region" description="Helical" evidence="2">
    <location>
        <begin position="25"/>
        <end position="49"/>
    </location>
</feature>
<name>A0A0M3IUM4_ASCLU</name>
<dbReference type="Proteomes" id="UP000036681">
    <property type="component" value="Unplaced"/>
</dbReference>
<dbReference type="InterPro" id="IPR051567">
    <property type="entry name" value="Unconventional_Myosin_ATPase"/>
</dbReference>
<reference evidence="5" key="1">
    <citation type="submission" date="2017-02" db="UniProtKB">
        <authorList>
            <consortium name="WormBaseParasite"/>
        </authorList>
    </citation>
    <scope>IDENTIFICATION</scope>
</reference>
<sequence length="313" mass="34734">MSSLIIRRHKIRVTSLEAFFDLFNAYYVTVSVVCTIVNIAIGLCVLIVFMARCRGALIRNALRAKRERGERHAAMMAISEESERGSSPSSTNTVADDIDDPGLARCRGALIRNALRAKRERGERHAAMMAISEESERGSSPSSTNTVADDIDDPGLVEQMFGFLPIEQQPAVLTDRKFAEMQSDARIDTIPIPLNRPLLPDTFENEDLRGYQFGKFAATYFQGQATAEYIKRPLRISLLPHNDATGQLASLAVWITILRFMGDLPDPKCAPSTLNTLHEKTSIMGKIYASLGRSYTKKDVELASQLGDYEQVS</sequence>
<dbReference type="InterPro" id="IPR038185">
    <property type="entry name" value="MyTH4_dom_sf"/>
</dbReference>
<feature type="region of interest" description="Disordered" evidence="1">
    <location>
        <begin position="79"/>
        <end position="98"/>
    </location>
</feature>
<dbReference type="PROSITE" id="PS51016">
    <property type="entry name" value="MYTH4"/>
    <property type="match status" value="1"/>
</dbReference>
<proteinExistence type="predicted"/>
<evidence type="ECO:0000259" key="3">
    <source>
        <dbReference type="PROSITE" id="PS51016"/>
    </source>
</evidence>
<organism evidence="4 5">
    <name type="scientific">Ascaris lumbricoides</name>
    <name type="common">Giant roundworm</name>
    <dbReference type="NCBI Taxonomy" id="6252"/>
    <lineage>
        <taxon>Eukaryota</taxon>
        <taxon>Metazoa</taxon>
        <taxon>Ecdysozoa</taxon>
        <taxon>Nematoda</taxon>
        <taxon>Chromadorea</taxon>
        <taxon>Rhabditida</taxon>
        <taxon>Spirurina</taxon>
        <taxon>Ascaridomorpha</taxon>
        <taxon>Ascaridoidea</taxon>
        <taxon>Ascarididae</taxon>
        <taxon>Ascaris</taxon>
    </lineage>
</organism>
<protein>
    <submittedName>
        <fullName evidence="5">MyTH4 domain-containing protein</fullName>
    </submittedName>
</protein>
<keyword evidence="2" id="KW-0472">Membrane</keyword>
<dbReference type="WBParaSite" id="ALUE_0002245201-mRNA-1">
    <property type="protein sequence ID" value="ALUE_0002245201-mRNA-1"/>
    <property type="gene ID" value="ALUE_0002245201"/>
</dbReference>
<feature type="region of interest" description="Disordered" evidence="1">
    <location>
        <begin position="132"/>
        <end position="151"/>
    </location>
</feature>
<dbReference type="PANTHER" id="PTHR22692">
    <property type="entry name" value="MYOSIN VII, XV"/>
    <property type="match status" value="1"/>
</dbReference>
<keyword evidence="4" id="KW-1185">Reference proteome</keyword>
<accession>A0A0M3IUM4</accession>